<feature type="region of interest" description="Disordered" evidence="5">
    <location>
        <begin position="836"/>
        <end position="878"/>
    </location>
</feature>
<feature type="compositionally biased region" description="Polar residues" evidence="5">
    <location>
        <begin position="507"/>
        <end position="520"/>
    </location>
</feature>
<feature type="region of interest" description="Disordered" evidence="5">
    <location>
        <begin position="295"/>
        <end position="357"/>
    </location>
</feature>
<comment type="subcellular location">
    <subcellularLocation>
        <location evidence="1">Endomembrane system</location>
        <topology evidence="1">Multi-pass membrane protein</topology>
    </subcellularLocation>
</comment>
<dbReference type="OrthoDB" id="3363151at2759"/>
<sequence>MPRIVRRRPLIERIKSALDPWDLFLWLSEEIETRELGSKSMGTQIGIALNFVFLVSRANGTHSTDVDDVFGDSAGSGWLAYLAWSVSWTLATFSTWNLTSTFRRSRAYRFFEADVEQPAGTPSAQRVRVQSSPAAASPLRLLNEFAGESAESRAHPDKTRDVWELHLWDPLPASLQLLCLFSPVHVLIYMLALPLAPLDPQPSVTVFKCLVEQVALSAMLLALESAFSRQNKDSALIQKEVMREYDTKFVHPRLHPVVRDVGTQCGEDDSGHGWDEVAVGTPNTLIRRGFQTHPNHNYLKHVDPDSAGQTPASRSLSPQVYTPVNKPSRPSDMLQSIHRPRPSPLRRSTPAASTPVLAPEKSTMVDAVTSTGTNYGGSLGVYSHSRSPLKKAAHINDAGVPFSPRNSRELAAMEQKDLADRMIRRSSPVKENRRPGLVSGMQLDGQVDEEPQSSPNPFANMGRHQTIDNASTPASRSGASASYGQPNPADKLVRWNTAIGPAPPIPSNSRATSPGSRTQQLYLERREKRRLRRSLKESGDFLGVQGINPATGELDVLTPSSSSAGEFSSLARAVEATRESYEGARRQLEAEKMRKWERDKRAIRAERRGAVRWMKKTSGWSSAVEPNLSPIAQSSAATTTTTTPPPPRGEMSTETVVRTPSVRRSSEEYLGLSPGHHTTTPGQASSGITSGLRRTSAPSEDRLSMLYKSNHQPSSVSHRTLSLQRSYSDLIPVESELPPDPPPTKPPKVGPKPVGVYTGVVPRLPEDRPVFQSFTAAFTCLWANNFLFSTGQARRTQGYQKRRHGKVCLHTHHHHYWILSDSIALQAIPKQLRSSRERVPLQKADGNTRRVGGPAGFPDEGDVEHLAELGRPPSRNTNQRYFIDG</sequence>
<evidence type="ECO:0000313" key="7">
    <source>
        <dbReference type="Proteomes" id="UP000284375"/>
    </source>
</evidence>
<proteinExistence type="predicted"/>
<evidence type="ECO:0000256" key="2">
    <source>
        <dbReference type="ARBA" id="ARBA00022692"/>
    </source>
</evidence>
<dbReference type="InterPro" id="IPR018819">
    <property type="entry name" value="Nur1/Mug154"/>
</dbReference>
<gene>
    <name evidence="6" type="ORF">VSDG_02584</name>
</gene>
<feature type="compositionally biased region" description="Polar residues" evidence="5">
    <location>
        <begin position="676"/>
        <end position="698"/>
    </location>
</feature>
<evidence type="ECO:0000256" key="1">
    <source>
        <dbReference type="ARBA" id="ARBA00004127"/>
    </source>
</evidence>
<feature type="region of interest" description="Disordered" evidence="5">
    <location>
        <begin position="619"/>
        <end position="698"/>
    </location>
</feature>
<dbReference type="AlphaFoldDB" id="A0A423WG24"/>
<dbReference type="Proteomes" id="UP000284375">
    <property type="component" value="Unassembled WGS sequence"/>
</dbReference>
<keyword evidence="3" id="KW-1133">Transmembrane helix</keyword>
<dbReference type="GO" id="GO:0012505">
    <property type="term" value="C:endomembrane system"/>
    <property type="evidence" value="ECO:0007669"/>
    <property type="project" value="UniProtKB-SubCell"/>
</dbReference>
<comment type="caution">
    <text evidence="6">The sequence shown here is derived from an EMBL/GenBank/DDBJ whole genome shotgun (WGS) entry which is preliminary data.</text>
</comment>
<dbReference type="STRING" id="252740.A0A423WG24"/>
<dbReference type="GO" id="GO:0043007">
    <property type="term" value="P:maintenance of rDNA"/>
    <property type="evidence" value="ECO:0007669"/>
    <property type="project" value="TreeGrafter"/>
</dbReference>
<feature type="region of interest" description="Disordered" evidence="5">
    <location>
        <begin position="428"/>
        <end position="520"/>
    </location>
</feature>
<evidence type="ECO:0000256" key="5">
    <source>
        <dbReference type="SAM" id="MobiDB-lite"/>
    </source>
</evidence>
<feature type="compositionally biased region" description="Pro residues" evidence="5">
    <location>
        <begin position="738"/>
        <end position="750"/>
    </location>
</feature>
<evidence type="ECO:0000256" key="4">
    <source>
        <dbReference type="ARBA" id="ARBA00023136"/>
    </source>
</evidence>
<organism evidence="6 7">
    <name type="scientific">Cytospora chrysosperma</name>
    <name type="common">Cytospora canker fungus</name>
    <name type="synonym">Sphaeria chrysosperma</name>
    <dbReference type="NCBI Taxonomy" id="252740"/>
    <lineage>
        <taxon>Eukaryota</taxon>
        <taxon>Fungi</taxon>
        <taxon>Dikarya</taxon>
        <taxon>Ascomycota</taxon>
        <taxon>Pezizomycotina</taxon>
        <taxon>Sordariomycetes</taxon>
        <taxon>Sordariomycetidae</taxon>
        <taxon>Diaporthales</taxon>
        <taxon>Cytosporaceae</taxon>
        <taxon>Cytospora</taxon>
    </lineage>
</organism>
<feature type="compositionally biased region" description="Polar residues" evidence="5">
    <location>
        <begin position="307"/>
        <end position="322"/>
    </location>
</feature>
<dbReference type="EMBL" id="LJZO01000005">
    <property type="protein sequence ID" value="ROW02211.1"/>
    <property type="molecule type" value="Genomic_DNA"/>
</dbReference>
<dbReference type="GO" id="GO:0007096">
    <property type="term" value="P:regulation of exit from mitosis"/>
    <property type="evidence" value="ECO:0007669"/>
    <property type="project" value="TreeGrafter"/>
</dbReference>
<dbReference type="PANTHER" id="PTHR28293:SF1">
    <property type="entry name" value="NUCLEAR RIM PROTEIN 1"/>
    <property type="match status" value="1"/>
</dbReference>
<keyword evidence="4" id="KW-0472">Membrane</keyword>
<feature type="region of interest" description="Disordered" evidence="5">
    <location>
        <begin position="732"/>
        <end position="751"/>
    </location>
</feature>
<evidence type="ECO:0000313" key="6">
    <source>
        <dbReference type="EMBL" id="ROW02211.1"/>
    </source>
</evidence>
<keyword evidence="7" id="KW-1185">Reference proteome</keyword>
<dbReference type="PANTHER" id="PTHR28293">
    <property type="entry name" value="NUCLEAR RIM PROTEIN 1"/>
    <property type="match status" value="1"/>
</dbReference>
<reference evidence="6 7" key="1">
    <citation type="submission" date="2015-09" db="EMBL/GenBank/DDBJ databases">
        <title>Host preference determinants of Valsa canker pathogens revealed by comparative genomics.</title>
        <authorList>
            <person name="Yin Z."/>
            <person name="Huang L."/>
        </authorList>
    </citation>
    <scope>NUCLEOTIDE SEQUENCE [LARGE SCALE GENOMIC DNA]</scope>
    <source>
        <strain evidence="6 7">YSFL</strain>
    </source>
</reference>
<dbReference type="Pfam" id="PF10332">
    <property type="entry name" value="DUF2418"/>
    <property type="match status" value="1"/>
</dbReference>
<name>A0A423WG24_CYTCH</name>
<feature type="compositionally biased region" description="Polar residues" evidence="5">
    <location>
        <begin position="467"/>
        <end position="485"/>
    </location>
</feature>
<keyword evidence="2" id="KW-0812">Transmembrane</keyword>
<evidence type="ECO:0000256" key="3">
    <source>
        <dbReference type="ARBA" id="ARBA00022989"/>
    </source>
</evidence>
<accession>A0A423WG24</accession>
<protein>
    <submittedName>
        <fullName evidence="6">Uncharacterized protein</fullName>
    </submittedName>
</protein>